<feature type="chain" id="PRO_5042104578" description="Secreted protein" evidence="2">
    <location>
        <begin position="31"/>
        <end position="76"/>
    </location>
</feature>
<comment type="caution">
    <text evidence="3">The sequence shown here is derived from an EMBL/GenBank/DDBJ whole genome shotgun (WGS) entry which is preliminary data.</text>
</comment>
<feature type="region of interest" description="Disordered" evidence="1">
    <location>
        <begin position="29"/>
        <end position="76"/>
    </location>
</feature>
<evidence type="ECO:0000313" key="3">
    <source>
        <dbReference type="EMBL" id="KAJ7612191.1"/>
    </source>
</evidence>
<dbReference type="AlphaFoldDB" id="A0AAD7FAG0"/>
<reference evidence="3" key="1">
    <citation type="submission" date="2023-03" db="EMBL/GenBank/DDBJ databases">
        <title>Massive genome expansion in bonnet fungi (Mycena s.s.) driven by repeated elements and novel gene families across ecological guilds.</title>
        <authorList>
            <consortium name="Lawrence Berkeley National Laboratory"/>
            <person name="Harder C.B."/>
            <person name="Miyauchi S."/>
            <person name="Viragh M."/>
            <person name="Kuo A."/>
            <person name="Thoen E."/>
            <person name="Andreopoulos B."/>
            <person name="Lu D."/>
            <person name="Skrede I."/>
            <person name="Drula E."/>
            <person name="Henrissat B."/>
            <person name="Morin E."/>
            <person name="Kohler A."/>
            <person name="Barry K."/>
            <person name="LaButti K."/>
            <person name="Morin E."/>
            <person name="Salamov A."/>
            <person name="Lipzen A."/>
            <person name="Mereny Z."/>
            <person name="Hegedus B."/>
            <person name="Baldrian P."/>
            <person name="Stursova M."/>
            <person name="Weitz H."/>
            <person name="Taylor A."/>
            <person name="Grigoriev I.V."/>
            <person name="Nagy L.G."/>
            <person name="Martin F."/>
            <person name="Kauserud H."/>
        </authorList>
    </citation>
    <scope>NUCLEOTIDE SEQUENCE</scope>
    <source>
        <strain evidence="3">9284</strain>
    </source>
</reference>
<accession>A0AAD7FAG0</accession>
<feature type="compositionally biased region" description="Basic residues" evidence="1">
    <location>
        <begin position="44"/>
        <end position="59"/>
    </location>
</feature>
<dbReference type="Proteomes" id="UP001221142">
    <property type="component" value="Unassembled WGS sequence"/>
</dbReference>
<evidence type="ECO:0008006" key="5">
    <source>
        <dbReference type="Google" id="ProtNLM"/>
    </source>
</evidence>
<evidence type="ECO:0000256" key="1">
    <source>
        <dbReference type="SAM" id="MobiDB-lite"/>
    </source>
</evidence>
<organism evidence="3 4">
    <name type="scientific">Roridomyces roridus</name>
    <dbReference type="NCBI Taxonomy" id="1738132"/>
    <lineage>
        <taxon>Eukaryota</taxon>
        <taxon>Fungi</taxon>
        <taxon>Dikarya</taxon>
        <taxon>Basidiomycota</taxon>
        <taxon>Agaricomycotina</taxon>
        <taxon>Agaricomycetes</taxon>
        <taxon>Agaricomycetidae</taxon>
        <taxon>Agaricales</taxon>
        <taxon>Marasmiineae</taxon>
        <taxon>Mycenaceae</taxon>
        <taxon>Roridomyces</taxon>
    </lineage>
</organism>
<sequence>MITRLAAMIRFKTPPSLLLALHWAHTAAQASRHHTPRVQVVQKVRSRRVSHRSTSRRRPSSSVSLMALGRSRRMQG</sequence>
<gene>
    <name evidence="3" type="ORF">FB45DRAFT_940060</name>
</gene>
<protein>
    <recommendedName>
        <fullName evidence="5">Secreted protein</fullName>
    </recommendedName>
</protein>
<evidence type="ECO:0000313" key="4">
    <source>
        <dbReference type="Proteomes" id="UP001221142"/>
    </source>
</evidence>
<keyword evidence="2" id="KW-0732">Signal</keyword>
<evidence type="ECO:0000256" key="2">
    <source>
        <dbReference type="SAM" id="SignalP"/>
    </source>
</evidence>
<dbReference type="EMBL" id="JARKIF010000031">
    <property type="protein sequence ID" value="KAJ7612191.1"/>
    <property type="molecule type" value="Genomic_DNA"/>
</dbReference>
<feature type="signal peptide" evidence="2">
    <location>
        <begin position="1"/>
        <end position="30"/>
    </location>
</feature>
<proteinExistence type="predicted"/>
<name>A0AAD7FAG0_9AGAR</name>
<keyword evidence="4" id="KW-1185">Reference proteome</keyword>